<keyword evidence="11 14" id="KW-0472">Membrane</keyword>
<dbReference type="PATRIC" id="fig|869719.3.peg.2505"/>
<dbReference type="Gene3D" id="2.170.130.10">
    <property type="entry name" value="TonB-dependent receptor, plug domain"/>
    <property type="match status" value="1"/>
</dbReference>
<evidence type="ECO:0000256" key="7">
    <source>
        <dbReference type="ARBA" id="ARBA00022729"/>
    </source>
</evidence>
<evidence type="ECO:0000256" key="3">
    <source>
        <dbReference type="ARBA" id="ARBA00022448"/>
    </source>
</evidence>
<dbReference type="Gene3D" id="2.40.170.20">
    <property type="entry name" value="TonB-dependent receptor, beta-barrel domain"/>
    <property type="match status" value="1"/>
</dbReference>
<evidence type="ECO:0000256" key="11">
    <source>
        <dbReference type="ARBA" id="ARBA00023136"/>
    </source>
</evidence>
<feature type="domain" description="TonB-dependent receptor plug" evidence="17">
    <location>
        <begin position="54"/>
        <end position="148"/>
    </location>
</feature>
<evidence type="ECO:0000256" key="2">
    <source>
        <dbReference type="ARBA" id="ARBA00009810"/>
    </source>
</evidence>
<keyword evidence="12 18" id="KW-0675">Receptor</keyword>
<dbReference type="AlphaFoldDB" id="A0A147HZL1"/>
<comment type="similarity">
    <text evidence="2 14 15">Belongs to the TonB-dependent receptor family.</text>
</comment>
<evidence type="ECO:0000256" key="4">
    <source>
        <dbReference type="ARBA" id="ARBA00022452"/>
    </source>
</evidence>
<dbReference type="GO" id="GO:0038023">
    <property type="term" value="F:signaling receptor activity"/>
    <property type="evidence" value="ECO:0007669"/>
    <property type="project" value="InterPro"/>
</dbReference>
<keyword evidence="5" id="KW-0410">Iron transport</keyword>
<evidence type="ECO:0000256" key="12">
    <source>
        <dbReference type="ARBA" id="ARBA00023170"/>
    </source>
</evidence>
<dbReference type="InterPro" id="IPR037066">
    <property type="entry name" value="Plug_dom_sf"/>
</dbReference>
<protein>
    <submittedName>
        <fullName evidence="18">TonB-dependent receptor</fullName>
    </submittedName>
</protein>
<dbReference type="InterPro" id="IPR000531">
    <property type="entry name" value="Beta-barrel_TonB"/>
</dbReference>
<evidence type="ECO:0000256" key="1">
    <source>
        <dbReference type="ARBA" id="ARBA00004571"/>
    </source>
</evidence>
<dbReference type="InterPro" id="IPR010105">
    <property type="entry name" value="TonB_sidphr_rcpt"/>
</dbReference>
<organism evidence="18 19">
    <name type="scientific">Sphingomonas endophytica</name>
    <dbReference type="NCBI Taxonomy" id="869719"/>
    <lineage>
        <taxon>Bacteria</taxon>
        <taxon>Pseudomonadati</taxon>
        <taxon>Pseudomonadota</taxon>
        <taxon>Alphaproteobacteria</taxon>
        <taxon>Sphingomonadales</taxon>
        <taxon>Sphingomonadaceae</taxon>
        <taxon>Sphingomonas</taxon>
    </lineage>
</organism>
<feature type="domain" description="TonB-dependent receptor-like beta-barrel" evidence="16">
    <location>
        <begin position="236"/>
        <end position="670"/>
    </location>
</feature>
<evidence type="ECO:0000256" key="10">
    <source>
        <dbReference type="ARBA" id="ARBA00023077"/>
    </source>
</evidence>
<keyword evidence="4 14" id="KW-1134">Transmembrane beta strand</keyword>
<dbReference type="GO" id="GO:0015344">
    <property type="term" value="F:siderophore uptake transmembrane transporter activity"/>
    <property type="evidence" value="ECO:0007669"/>
    <property type="project" value="TreeGrafter"/>
</dbReference>
<evidence type="ECO:0000256" key="6">
    <source>
        <dbReference type="ARBA" id="ARBA00022692"/>
    </source>
</evidence>
<dbReference type="Pfam" id="PF07715">
    <property type="entry name" value="Plug"/>
    <property type="match status" value="1"/>
</dbReference>
<evidence type="ECO:0000256" key="13">
    <source>
        <dbReference type="ARBA" id="ARBA00023237"/>
    </source>
</evidence>
<keyword evidence="7" id="KW-0732">Signal</keyword>
<comment type="caution">
    <text evidence="18">The sequence shown here is derived from an EMBL/GenBank/DDBJ whole genome shotgun (WGS) entry which is preliminary data.</text>
</comment>
<evidence type="ECO:0000313" key="19">
    <source>
        <dbReference type="Proteomes" id="UP000074310"/>
    </source>
</evidence>
<dbReference type="PROSITE" id="PS52016">
    <property type="entry name" value="TONB_DEPENDENT_REC_3"/>
    <property type="match status" value="1"/>
</dbReference>
<dbReference type="Proteomes" id="UP000074310">
    <property type="component" value="Unassembled WGS sequence"/>
</dbReference>
<dbReference type="NCBIfam" id="TIGR01783">
    <property type="entry name" value="TonB-siderophor"/>
    <property type="match status" value="1"/>
</dbReference>
<reference evidence="18 19" key="1">
    <citation type="journal article" date="2016" name="Front. Microbiol.">
        <title>Genomic Resource of Rice Seed Associated Bacteria.</title>
        <authorList>
            <person name="Midha S."/>
            <person name="Bansal K."/>
            <person name="Sharma S."/>
            <person name="Kumar N."/>
            <person name="Patil P.P."/>
            <person name="Chaudhry V."/>
            <person name="Patil P.B."/>
        </authorList>
    </citation>
    <scope>NUCLEOTIDE SEQUENCE [LARGE SCALE GENOMIC DNA]</scope>
    <source>
        <strain evidence="18 19">NS334</strain>
    </source>
</reference>
<accession>A0A147HZL1</accession>
<evidence type="ECO:0000256" key="14">
    <source>
        <dbReference type="PROSITE-ProRule" id="PRU01360"/>
    </source>
</evidence>
<evidence type="ECO:0000259" key="16">
    <source>
        <dbReference type="Pfam" id="PF00593"/>
    </source>
</evidence>
<keyword evidence="13 14" id="KW-0998">Cell outer membrane</keyword>
<dbReference type="EMBL" id="LDTB01000053">
    <property type="protein sequence ID" value="KTT70460.1"/>
    <property type="molecule type" value="Genomic_DNA"/>
</dbReference>
<keyword evidence="10 15" id="KW-0798">TonB box</keyword>
<keyword evidence="3 14" id="KW-0813">Transport</keyword>
<gene>
    <name evidence="18" type="ORF">NS334_12600</name>
</gene>
<dbReference type="InterPro" id="IPR039426">
    <property type="entry name" value="TonB-dep_rcpt-like"/>
</dbReference>
<dbReference type="PANTHER" id="PTHR32552:SF68">
    <property type="entry name" value="FERRICHROME OUTER MEMBRANE TRANSPORTER_PHAGE RECEPTOR"/>
    <property type="match status" value="1"/>
</dbReference>
<dbReference type="CDD" id="cd01347">
    <property type="entry name" value="ligand_gated_channel"/>
    <property type="match status" value="1"/>
</dbReference>
<evidence type="ECO:0000259" key="17">
    <source>
        <dbReference type="Pfam" id="PF07715"/>
    </source>
</evidence>
<evidence type="ECO:0000256" key="8">
    <source>
        <dbReference type="ARBA" id="ARBA00023004"/>
    </source>
</evidence>
<keyword evidence="8" id="KW-0408">Iron</keyword>
<dbReference type="InterPro" id="IPR012910">
    <property type="entry name" value="Plug_dom"/>
</dbReference>
<evidence type="ECO:0000256" key="9">
    <source>
        <dbReference type="ARBA" id="ARBA00023065"/>
    </source>
</evidence>
<keyword evidence="19" id="KW-1185">Reference proteome</keyword>
<evidence type="ECO:0000256" key="15">
    <source>
        <dbReference type="RuleBase" id="RU003357"/>
    </source>
</evidence>
<dbReference type="InterPro" id="IPR036942">
    <property type="entry name" value="Beta-barrel_TonB_sf"/>
</dbReference>
<sequence>MAMTCAPAMAETKNPVAGATLDDGVSGDEVVVTGRAQHLYRVDTTTVGKSAQDPMDIPQAVQVINADLFTDQGARDATDIYRNISGISAFSYAGITFRGFRQDQSFYDGQRGNPFIGFSVPQLFTISRVEVLKGPAGLFFGPGSPGGIINYVSKTPDEVGALRMVATLGSYDRAGVSAEAIGRIDRDGVLTYRLGGFYEALSPFRYNTRNTSVIGDGGVSVRTNEGGKLTVQATVYDNFLRGNRLRGVPVDDAGNFLTSIRWNANEPTDFLHLSSQAYQARYATGIGDAVTFDAGARYFKATETQQYHEARGFVAGSTDLVAREFRDQIRAVDGLSFMANATAKVRIAGMTHTFQAGADWYDETSILDSRILRAGVTPLSLRNPVYTRTGRDVARTAALPFTTTDTGTRRTGGYLQDQVAITDALLLVGGVRYDRFDDGVTTQLGGRTTAASDYRDGRFTYRAGAIVKPRAGVSLYTSWSQSFEPQSAANQNIAAGGPFAPVTGGQVEGGVKSVLLGGRLQANAAVYRIVRRNILQIDPSLPPVDGQDQLRPIGEVTSRGFELDVATDLTPDWVLLFNYGYNDTKITGTVAGQAITNAVGDRFANAPRHQFGFWTRYQIAPLGAAIGFGGEHLSSRVSTAGQAVQPYTIFDASITKKLGVAELMLRVDNLFDETYAASGFSRQSGSFPGEPRTVLAELRLRF</sequence>
<keyword evidence="6 14" id="KW-0812">Transmembrane</keyword>
<dbReference type="GO" id="GO:0009279">
    <property type="term" value="C:cell outer membrane"/>
    <property type="evidence" value="ECO:0007669"/>
    <property type="project" value="UniProtKB-SubCell"/>
</dbReference>
<proteinExistence type="inferred from homology"/>
<comment type="subcellular location">
    <subcellularLocation>
        <location evidence="1 14">Cell outer membrane</location>
        <topology evidence="1 14">Multi-pass membrane protein</topology>
    </subcellularLocation>
</comment>
<dbReference type="GO" id="GO:0015891">
    <property type="term" value="P:siderophore transport"/>
    <property type="evidence" value="ECO:0007669"/>
    <property type="project" value="InterPro"/>
</dbReference>
<dbReference type="Pfam" id="PF00593">
    <property type="entry name" value="TonB_dep_Rec_b-barrel"/>
    <property type="match status" value="1"/>
</dbReference>
<keyword evidence="9" id="KW-0406">Ion transport</keyword>
<evidence type="ECO:0000313" key="18">
    <source>
        <dbReference type="EMBL" id="KTT70460.1"/>
    </source>
</evidence>
<dbReference type="SUPFAM" id="SSF56935">
    <property type="entry name" value="Porins"/>
    <property type="match status" value="1"/>
</dbReference>
<dbReference type="PANTHER" id="PTHR32552">
    <property type="entry name" value="FERRICHROME IRON RECEPTOR-RELATED"/>
    <property type="match status" value="1"/>
</dbReference>
<name>A0A147HZL1_9SPHN</name>
<evidence type="ECO:0000256" key="5">
    <source>
        <dbReference type="ARBA" id="ARBA00022496"/>
    </source>
</evidence>